<sequence>MYYFNILASILGLAVTAFGYPDNDESLNKRAISFVTDLPEDAYKEDDKITIIIAATIGGVAGLILLSCLAFAIIRRKKHGPKTKKQVDEAEVPQPTHVVNMREPESQIFSEQEHYPSAPQLARHYRQSMANMSQHPQPGQQQH</sequence>
<keyword evidence="2" id="KW-1133">Transmembrane helix</keyword>
<keyword evidence="2" id="KW-0472">Membrane</keyword>
<dbReference type="Proteomes" id="UP001139887">
    <property type="component" value="Unassembled WGS sequence"/>
</dbReference>
<evidence type="ECO:0000313" key="3">
    <source>
        <dbReference type="EMBL" id="KAJ2848298.1"/>
    </source>
</evidence>
<feature type="compositionally biased region" description="Polar residues" evidence="1">
    <location>
        <begin position="128"/>
        <end position="143"/>
    </location>
</feature>
<accession>A0A9W8LX96</accession>
<feature type="region of interest" description="Disordered" evidence="1">
    <location>
        <begin position="80"/>
        <end position="143"/>
    </location>
</feature>
<feature type="transmembrane region" description="Helical" evidence="2">
    <location>
        <begin position="49"/>
        <end position="74"/>
    </location>
</feature>
<proteinExistence type="predicted"/>
<evidence type="ECO:0000256" key="2">
    <source>
        <dbReference type="SAM" id="Phobius"/>
    </source>
</evidence>
<reference evidence="3" key="1">
    <citation type="submission" date="2022-07" db="EMBL/GenBank/DDBJ databases">
        <title>Phylogenomic reconstructions and comparative analyses of Kickxellomycotina fungi.</title>
        <authorList>
            <person name="Reynolds N.K."/>
            <person name="Stajich J.E."/>
            <person name="Barry K."/>
            <person name="Grigoriev I.V."/>
            <person name="Crous P."/>
            <person name="Smith M.E."/>
        </authorList>
    </citation>
    <scope>NUCLEOTIDE SEQUENCE</scope>
    <source>
        <strain evidence="3">NRRL 1566</strain>
    </source>
</reference>
<comment type="caution">
    <text evidence="3">The sequence shown here is derived from an EMBL/GenBank/DDBJ whole genome shotgun (WGS) entry which is preliminary data.</text>
</comment>
<keyword evidence="4" id="KW-1185">Reference proteome</keyword>
<dbReference type="EMBL" id="JANBUW010000185">
    <property type="protein sequence ID" value="KAJ2848298.1"/>
    <property type="molecule type" value="Genomic_DNA"/>
</dbReference>
<dbReference type="AlphaFoldDB" id="A0A9W8LX96"/>
<organism evidence="3 4">
    <name type="scientific">Coemansia brasiliensis</name>
    <dbReference type="NCBI Taxonomy" id="2650707"/>
    <lineage>
        <taxon>Eukaryota</taxon>
        <taxon>Fungi</taxon>
        <taxon>Fungi incertae sedis</taxon>
        <taxon>Zoopagomycota</taxon>
        <taxon>Kickxellomycotina</taxon>
        <taxon>Kickxellomycetes</taxon>
        <taxon>Kickxellales</taxon>
        <taxon>Kickxellaceae</taxon>
        <taxon>Coemansia</taxon>
    </lineage>
</organism>
<protein>
    <submittedName>
        <fullName evidence="3">Uncharacterized protein</fullName>
    </submittedName>
</protein>
<name>A0A9W8LX96_9FUNG</name>
<dbReference type="OrthoDB" id="5566572at2759"/>
<gene>
    <name evidence="3" type="ORF">IWW36_003380</name>
</gene>
<evidence type="ECO:0000313" key="4">
    <source>
        <dbReference type="Proteomes" id="UP001139887"/>
    </source>
</evidence>
<evidence type="ECO:0000256" key="1">
    <source>
        <dbReference type="SAM" id="MobiDB-lite"/>
    </source>
</evidence>
<keyword evidence="2" id="KW-0812">Transmembrane</keyword>